<dbReference type="OrthoDB" id="6251299at2759"/>
<evidence type="ECO:0000313" key="2">
    <source>
        <dbReference type="Proteomes" id="UP000267029"/>
    </source>
</evidence>
<name>A0A0R3U3W9_MESCO</name>
<proteinExistence type="predicted"/>
<keyword evidence="2" id="KW-1185">Reference proteome</keyword>
<reference evidence="1 2" key="2">
    <citation type="submission" date="2018-10" db="EMBL/GenBank/DDBJ databases">
        <authorList>
            <consortium name="Pathogen Informatics"/>
        </authorList>
    </citation>
    <scope>NUCLEOTIDE SEQUENCE [LARGE SCALE GENOMIC DNA]</scope>
</reference>
<dbReference type="WBParaSite" id="MCOS_0000130601-mRNA-1">
    <property type="protein sequence ID" value="MCOS_0000130601-mRNA-1"/>
    <property type="gene ID" value="MCOS_0000130601"/>
</dbReference>
<protein>
    <submittedName>
        <fullName evidence="1 3">Uncharacterized protein</fullName>
    </submittedName>
</protein>
<sequence length="108" mass="12159">MVDVFTCQQGLITHRSESAYQHPRPFRYFASVRSALCVDPMCGWGRCPIISLQFHGPARTVGDICQMAVDDLVRMKSIRPPTLLHVTQDSVTASRQAEMLVHFPLSRS</sequence>
<evidence type="ECO:0000313" key="1">
    <source>
        <dbReference type="EMBL" id="VDD75304.1"/>
    </source>
</evidence>
<dbReference type="Proteomes" id="UP000267029">
    <property type="component" value="Unassembled WGS sequence"/>
</dbReference>
<dbReference type="EMBL" id="UXSR01000155">
    <property type="protein sequence ID" value="VDD75304.1"/>
    <property type="molecule type" value="Genomic_DNA"/>
</dbReference>
<organism evidence="3">
    <name type="scientific">Mesocestoides corti</name>
    <name type="common">Flatworm</name>
    <dbReference type="NCBI Taxonomy" id="53468"/>
    <lineage>
        <taxon>Eukaryota</taxon>
        <taxon>Metazoa</taxon>
        <taxon>Spiralia</taxon>
        <taxon>Lophotrochozoa</taxon>
        <taxon>Platyhelminthes</taxon>
        <taxon>Cestoda</taxon>
        <taxon>Eucestoda</taxon>
        <taxon>Cyclophyllidea</taxon>
        <taxon>Mesocestoididae</taxon>
        <taxon>Mesocestoides</taxon>
    </lineage>
</organism>
<reference evidence="3" key="1">
    <citation type="submission" date="2017-02" db="UniProtKB">
        <authorList>
            <consortium name="WormBaseParasite"/>
        </authorList>
    </citation>
    <scope>IDENTIFICATION</scope>
</reference>
<accession>A0A0R3U3W9</accession>
<dbReference type="AlphaFoldDB" id="A0A0R3U3W9"/>
<evidence type="ECO:0000313" key="3">
    <source>
        <dbReference type="WBParaSite" id="MCOS_0000130601-mRNA-1"/>
    </source>
</evidence>
<gene>
    <name evidence="1" type="ORF">MCOS_LOCUS1307</name>
</gene>